<dbReference type="RefSeq" id="WP_103554345.1">
    <property type="nucleotide sequence ID" value="NZ_KZ626991.1"/>
</dbReference>
<reference evidence="1 2" key="1">
    <citation type="submission" date="2017-12" db="EMBL/GenBank/DDBJ databases">
        <title>Streptomyces populusis sp. nov., a novel endophytic actinobacterium isolated from stems of Populus adenopoda Maxim.</title>
        <authorList>
            <person name="Wang Z."/>
        </authorList>
    </citation>
    <scope>NUCLEOTIDE SEQUENCE [LARGE SCALE GENOMIC DNA]</scope>
    <source>
        <strain evidence="1 2">A249</strain>
    </source>
</reference>
<evidence type="ECO:0000313" key="1">
    <source>
        <dbReference type="EMBL" id="PKT67694.1"/>
    </source>
</evidence>
<organism evidence="1 2">
    <name type="scientific">Streptomyces populi</name>
    <dbReference type="NCBI Taxonomy" id="2058924"/>
    <lineage>
        <taxon>Bacteria</taxon>
        <taxon>Bacillati</taxon>
        <taxon>Actinomycetota</taxon>
        <taxon>Actinomycetes</taxon>
        <taxon>Kitasatosporales</taxon>
        <taxon>Streptomycetaceae</taxon>
        <taxon>Streptomyces</taxon>
    </lineage>
</organism>
<dbReference type="EMBL" id="PJOS01000153">
    <property type="protein sequence ID" value="PKT67694.1"/>
    <property type="molecule type" value="Genomic_DNA"/>
</dbReference>
<dbReference type="OrthoDB" id="581789at2"/>
<sequence length="220" mass="23184">MIVSRPVLEVLPPPDFALWLVIDATPYDFLPLHGGLASAEIGTAIASIAQHNAVAPEENRPPASADPLDDFLRGLLTTDRVHVPGGLRVTDTGTGFTLLPGCCTGLEERGDWLEVLDGNGWACFGHDPSPVAERVGDAVRLTVDEEGADSAVTEVRVDELRRSLGEAELDLIGFLHLAAVWAAEHVPDHAQEVTEVLARALGLPAPALPAPALPAPRADG</sequence>
<name>A0A2I0SCQ0_9ACTN</name>
<protein>
    <submittedName>
        <fullName evidence="1">Uncharacterized protein</fullName>
    </submittedName>
</protein>
<gene>
    <name evidence="1" type="ORF">CW362_39080</name>
</gene>
<evidence type="ECO:0000313" key="2">
    <source>
        <dbReference type="Proteomes" id="UP000236178"/>
    </source>
</evidence>
<accession>A0A2I0SCQ0</accession>
<proteinExistence type="predicted"/>
<dbReference type="AlphaFoldDB" id="A0A2I0SCQ0"/>
<dbReference type="Proteomes" id="UP000236178">
    <property type="component" value="Unassembled WGS sequence"/>
</dbReference>
<comment type="caution">
    <text evidence="1">The sequence shown here is derived from an EMBL/GenBank/DDBJ whole genome shotgun (WGS) entry which is preliminary data.</text>
</comment>
<keyword evidence="2" id="KW-1185">Reference proteome</keyword>